<evidence type="ECO:0000313" key="1">
    <source>
        <dbReference type="EMBL" id="KAK3757297.1"/>
    </source>
</evidence>
<feature type="non-terminal residue" evidence="1">
    <location>
        <position position="1"/>
    </location>
</feature>
<organism evidence="1 2">
    <name type="scientific">Elysia crispata</name>
    <name type="common">lettuce slug</name>
    <dbReference type="NCBI Taxonomy" id="231223"/>
    <lineage>
        <taxon>Eukaryota</taxon>
        <taxon>Metazoa</taxon>
        <taxon>Spiralia</taxon>
        <taxon>Lophotrochozoa</taxon>
        <taxon>Mollusca</taxon>
        <taxon>Gastropoda</taxon>
        <taxon>Heterobranchia</taxon>
        <taxon>Euthyneura</taxon>
        <taxon>Panpulmonata</taxon>
        <taxon>Sacoglossa</taxon>
        <taxon>Placobranchoidea</taxon>
        <taxon>Plakobranchidae</taxon>
        <taxon>Elysia</taxon>
    </lineage>
</organism>
<dbReference type="EMBL" id="JAWDGP010005394">
    <property type="protein sequence ID" value="KAK3757297.1"/>
    <property type="molecule type" value="Genomic_DNA"/>
</dbReference>
<protein>
    <submittedName>
        <fullName evidence="1">Uncharacterized protein</fullName>
    </submittedName>
</protein>
<comment type="caution">
    <text evidence="1">The sequence shown here is derived from an EMBL/GenBank/DDBJ whole genome shotgun (WGS) entry which is preliminary data.</text>
</comment>
<proteinExistence type="predicted"/>
<gene>
    <name evidence="1" type="ORF">RRG08_053821</name>
</gene>
<reference evidence="1" key="1">
    <citation type="journal article" date="2023" name="G3 (Bethesda)">
        <title>A reference genome for the long-term kleptoplast-retaining sea slug Elysia crispata morphotype clarki.</title>
        <authorList>
            <person name="Eastman K.E."/>
            <person name="Pendleton A.L."/>
            <person name="Shaikh M.A."/>
            <person name="Suttiyut T."/>
            <person name="Ogas R."/>
            <person name="Tomko P."/>
            <person name="Gavelis G."/>
            <person name="Widhalm J.R."/>
            <person name="Wisecaver J.H."/>
        </authorList>
    </citation>
    <scope>NUCLEOTIDE SEQUENCE</scope>
    <source>
        <strain evidence="1">ECLA1</strain>
    </source>
</reference>
<evidence type="ECO:0000313" key="2">
    <source>
        <dbReference type="Proteomes" id="UP001283361"/>
    </source>
</evidence>
<keyword evidence="2" id="KW-1185">Reference proteome</keyword>
<name>A0AAE0YUK1_9GAST</name>
<dbReference type="AlphaFoldDB" id="A0AAE0YUK1"/>
<accession>A0AAE0YUK1</accession>
<sequence length="115" mass="12527">TLHLNLPIVFGKPKERSEVLELGIPQGQLLRDRPTFIGQTCRSKFPRAKTITRVSAPIAHDLPMPVLLPLSQHAAEPDPQGAMSVSEFVLATGHTKTNLTAEVKVRPSLGGQYPL</sequence>
<dbReference type="Proteomes" id="UP001283361">
    <property type="component" value="Unassembled WGS sequence"/>
</dbReference>